<dbReference type="Proteomes" id="UP000239563">
    <property type="component" value="Chromosome I"/>
</dbReference>
<evidence type="ECO:0000256" key="1">
    <source>
        <dbReference type="SAM" id="MobiDB-lite"/>
    </source>
</evidence>
<dbReference type="EMBL" id="LT795054">
    <property type="protein sequence ID" value="SJX60023.1"/>
    <property type="molecule type" value="Genomic_DNA"/>
</dbReference>
<reference evidence="3 4" key="1">
    <citation type="submission" date="2017-02" db="EMBL/GenBank/DDBJ databases">
        <authorList>
            <person name="Peterson S.W."/>
        </authorList>
    </citation>
    <scope>NUCLEOTIDE SEQUENCE [LARGE SCALE GENOMIC DNA]</scope>
    <source>
        <strain evidence="3 4">SRS1_H2-8</strain>
    </source>
</reference>
<accession>A0A2N8U6V9</accession>
<keyword evidence="2" id="KW-0732">Signal</keyword>
<organism evidence="3 4">
    <name type="scientific">Sporisorium reilianum f. sp. reilianum</name>
    <dbReference type="NCBI Taxonomy" id="72559"/>
    <lineage>
        <taxon>Eukaryota</taxon>
        <taxon>Fungi</taxon>
        <taxon>Dikarya</taxon>
        <taxon>Basidiomycota</taxon>
        <taxon>Ustilaginomycotina</taxon>
        <taxon>Ustilaginomycetes</taxon>
        <taxon>Ustilaginales</taxon>
        <taxon>Ustilaginaceae</taxon>
        <taxon>Sporisorium</taxon>
    </lineage>
</organism>
<sequence length="300" mass="30403">MKLPLALSTLALATAALTTSFTNALPSAPVRRQTSSNTQGYYSPAANGGSMLTGNTASGLGEPLDVIVSGQSDAGVLNQAGFEEFSRSFYFSPGSCLNISQGGYQTANLGDGNGAKPQTNIMRYNYKQGDGGTCIESLKGGNHFRYWIQNGSAADSGAVFIAASVELNATLGHMIAPNGYDDGRDELVGNVTAGTLKSPGGFEYTVSKTTTSQLLGGLSASQINHDIGIDGVVDVLTVRITKNGTIGAGRDSSSSGSSSSGGSVSTPQSGASPAVAFSSKQMVGLSALALCVTSGLMLVV</sequence>
<proteinExistence type="predicted"/>
<feature type="region of interest" description="Disordered" evidence="1">
    <location>
        <begin position="247"/>
        <end position="271"/>
    </location>
</feature>
<dbReference type="AlphaFoldDB" id="A0A2N8U6V9"/>
<feature type="signal peptide" evidence="2">
    <location>
        <begin position="1"/>
        <end position="24"/>
    </location>
</feature>
<evidence type="ECO:0000256" key="2">
    <source>
        <dbReference type="SAM" id="SignalP"/>
    </source>
</evidence>
<evidence type="ECO:0000313" key="3">
    <source>
        <dbReference type="EMBL" id="SJX60023.1"/>
    </source>
</evidence>
<name>A0A2N8U6V9_9BASI</name>
<protein>
    <submittedName>
        <fullName evidence="3">Uncharacterized protein</fullName>
    </submittedName>
</protein>
<evidence type="ECO:0000313" key="4">
    <source>
        <dbReference type="Proteomes" id="UP000239563"/>
    </source>
</evidence>
<gene>
    <name evidence="3" type="ORF">SRS1_06437</name>
</gene>
<feature type="compositionally biased region" description="Low complexity" evidence="1">
    <location>
        <begin position="248"/>
        <end position="270"/>
    </location>
</feature>
<feature type="chain" id="PRO_5014828514" evidence="2">
    <location>
        <begin position="25"/>
        <end position="300"/>
    </location>
</feature>